<dbReference type="Proteomes" id="UP001149090">
    <property type="component" value="Unassembled WGS sequence"/>
</dbReference>
<dbReference type="InterPro" id="IPR036322">
    <property type="entry name" value="WD40_repeat_dom_sf"/>
</dbReference>
<dbReference type="PROSITE" id="PS50294">
    <property type="entry name" value="WD_REPEATS_REGION"/>
    <property type="match status" value="6"/>
</dbReference>
<dbReference type="OMA" id="RTITEHW"/>
<dbReference type="InterPro" id="IPR001680">
    <property type="entry name" value="WD40_rpt"/>
</dbReference>
<dbReference type="SUPFAM" id="SSF50978">
    <property type="entry name" value="WD40 repeat-like"/>
    <property type="match status" value="2"/>
</dbReference>
<reference evidence="4" key="1">
    <citation type="submission" date="2022-10" db="EMBL/GenBank/DDBJ databases">
        <title>Novel sulphate-reducing endosymbionts in the free-living metamonad Anaeramoeba.</title>
        <authorList>
            <person name="Jerlstrom-Hultqvist J."/>
            <person name="Cepicka I."/>
            <person name="Gallot-Lavallee L."/>
            <person name="Salas-Leiva D."/>
            <person name="Curtis B.A."/>
            <person name="Zahonova K."/>
            <person name="Pipaliya S."/>
            <person name="Dacks J."/>
            <person name="Roger A.J."/>
        </authorList>
    </citation>
    <scope>NUCLEOTIDE SEQUENCE</scope>
    <source>
        <strain evidence="4">BMAN</strain>
    </source>
</reference>
<dbReference type="PANTHER" id="PTHR19848:SF8">
    <property type="entry name" value="F-BOX AND WD REPEAT DOMAIN CONTAINING 7"/>
    <property type="match status" value="1"/>
</dbReference>
<evidence type="ECO:0000313" key="5">
    <source>
        <dbReference type="Proteomes" id="UP001149090"/>
    </source>
</evidence>
<dbReference type="InterPro" id="IPR019775">
    <property type="entry name" value="WD40_repeat_CS"/>
</dbReference>
<dbReference type="CDD" id="cd00200">
    <property type="entry name" value="WD40"/>
    <property type="match status" value="1"/>
</dbReference>
<dbReference type="AlphaFoldDB" id="A0A9Q0L8T7"/>
<dbReference type="PROSITE" id="PS50231">
    <property type="entry name" value="RICIN_B_LECTIN"/>
    <property type="match status" value="1"/>
</dbReference>
<keyword evidence="2" id="KW-0677">Repeat</keyword>
<dbReference type="InterPro" id="IPR020472">
    <property type="entry name" value="WD40_PAC1"/>
</dbReference>
<feature type="repeat" description="WD" evidence="3">
    <location>
        <begin position="385"/>
        <end position="417"/>
    </location>
</feature>
<dbReference type="PROSITE" id="PS50082">
    <property type="entry name" value="WD_REPEATS_2"/>
    <property type="match status" value="6"/>
</dbReference>
<evidence type="ECO:0000256" key="2">
    <source>
        <dbReference type="ARBA" id="ARBA00022737"/>
    </source>
</evidence>
<dbReference type="PANTHER" id="PTHR19848">
    <property type="entry name" value="WD40 REPEAT PROTEIN"/>
    <property type="match status" value="1"/>
</dbReference>
<organism evidence="4 5">
    <name type="scientific">Anaeramoeba ignava</name>
    <name type="common">Anaerobic marine amoeba</name>
    <dbReference type="NCBI Taxonomy" id="1746090"/>
    <lineage>
        <taxon>Eukaryota</taxon>
        <taxon>Metamonada</taxon>
        <taxon>Anaeramoebidae</taxon>
        <taxon>Anaeramoeba</taxon>
    </lineage>
</organism>
<feature type="repeat" description="WD" evidence="3">
    <location>
        <begin position="530"/>
        <end position="571"/>
    </location>
</feature>
<dbReference type="Gene3D" id="2.130.10.10">
    <property type="entry name" value="YVTN repeat-like/Quinoprotein amine dehydrogenase"/>
    <property type="match status" value="4"/>
</dbReference>
<dbReference type="SMART" id="SM00320">
    <property type="entry name" value="WD40"/>
    <property type="match status" value="13"/>
</dbReference>
<proteinExistence type="predicted"/>
<dbReference type="EMBL" id="JAPDFW010000124">
    <property type="protein sequence ID" value="KAJ5067909.1"/>
    <property type="molecule type" value="Genomic_DNA"/>
</dbReference>
<evidence type="ECO:0000313" key="4">
    <source>
        <dbReference type="EMBL" id="KAJ5067909.1"/>
    </source>
</evidence>
<accession>A0A9Q0L8T7</accession>
<dbReference type="Pfam" id="PF07676">
    <property type="entry name" value="PD40"/>
    <property type="match status" value="1"/>
</dbReference>
<dbReference type="OrthoDB" id="16717at2759"/>
<gene>
    <name evidence="4" type="ORF">M0811_12827</name>
</gene>
<sequence length="826" mass="92551">MADKNNLEMEEPKKYEAEDEIQIAKDELQDPEKPRALPICSKPIKVVGVQEKSPIAWSPDGTMFAFVSGNHSIYLIKKNERKSQQGNIALSFTVEETLEDHVSPVTALLFHPNKPILVSAGHEGLFIWDLQSFSLKQVIKTGSHISAHDGTVECLIWLQNGDCLITGSSDTTLKAWDMRGDQAQCIDTINAHKAPILVFSYCAATQVLASAGRDSTIKLWDISKLNNFFTAEEHEKDDSSVKIAQQNSIEGHRGDITALTFTQDGSRIWSGARDNDIILWSTKSGKKVDSVSDHKGDIKRLILLKNETILISASADKTIKVWELSSKDNKEEKTERTETKGDGGLEDVLETVDNEALRKILEDDVSLTTLIKDQLEGGAHLLNDLEAHEEGISSFEMSPTAPLAITSSMHNSIRIWSFAITSICLDEREEEDELDGKDQAQQNDNQQRDTAIRTIFSGSLDYTVYQYDIDTLGRLMQINFHNSVQSLSLAPDKKFLVIGGSSYDLKGFALHPSYVQDNDATCVLQEVARFVGHSGKIKYIAISPDGSMMVSSSNDFTLLTWQLKKTYSPKRMTRAELLTQSDFDINSFEFRPGIQHVLVPEKIKPRHNVNEHEGHVNCFGFNKQSNLFASCGNDHKIVVFKPNTRKAGLSKKFSESNAHKALIECMCWCKDFQSNKELLCTGSWDKTAKIWLIADNQQSMKCVRTITEHWGKIVGIGASKDNRFLLTCSVDFTVRCFSLTEPFDCVALYSVPQEAPFTCLTVGNDSFVTGSENGMLRVWPIFGGQFDNSFVQKVPLNEQVEYDRKLAAIQSERRRRAKKVDKTQVF</sequence>
<name>A0A9Q0L8T7_ANAIG</name>
<dbReference type="Pfam" id="PF00400">
    <property type="entry name" value="WD40"/>
    <property type="match status" value="10"/>
</dbReference>
<protein>
    <submittedName>
        <fullName evidence="4">Uncharacterized protein</fullName>
    </submittedName>
</protein>
<feature type="repeat" description="WD" evidence="3">
    <location>
        <begin position="249"/>
        <end position="290"/>
    </location>
</feature>
<dbReference type="InterPro" id="IPR015943">
    <property type="entry name" value="WD40/YVTN_repeat-like_dom_sf"/>
</dbReference>
<keyword evidence="5" id="KW-1185">Reference proteome</keyword>
<dbReference type="PROSITE" id="PS00678">
    <property type="entry name" value="WD_REPEATS_1"/>
    <property type="match status" value="3"/>
</dbReference>
<feature type="repeat" description="WD" evidence="3">
    <location>
        <begin position="291"/>
        <end position="332"/>
    </location>
</feature>
<feature type="repeat" description="WD" evidence="3">
    <location>
        <begin position="189"/>
        <end position="230"/>
    </location>
</feature>
<evidence type="ECO:0000256" key="3">
    <source>
        <dbReference type="PROSITE-ProRule" id="PRU00221"/>
    </source>
</evidence>
<keyword evidence="1 3" id="KW-0853">WD repeat</keyword>
<comment type="caution">
    <text evidence="4">The sequence shown here is derived from an EMBL/GenBank/DDBJ whole genome shotgun (WGS) entry which is preliminary data.</text>
</comment>
<evidence type="ECO:0000256" key="1">
    <source>
        <dbReference type="ARBA" id="ARBA00022574"/>
    </source>
</evidence>
<dbReference type="InterPro" id="IPR011659">
    <property type="entry name" value="WD40"/>
</dbReference>
<dbReference type="PRINTS" id="PR00320">
    <property type="entry name" value="GPROTEINBRPT"/>
</dbReference>
<feature type="repeat" description="WD" evidence="3">
    <location>
        <begin position="145"/>
        <end position="179"/>
    </location>
</feature>